<reference evidence="1 2" key="1">
    <citation type="submission" date="2018-06" db="EMBL/GenBank/DDBJ databases">
        <authorList>
            <consortium name="Pathogen Informatics"/>
            <person name="Doyle S."/>
        </authorList>
    </citation>
    <scope>NUCLEOTIDE SEQUENCE [LARGE SCALE GENOMIC DNA]</scope>
    <source>
        <strain evidence="1 2">NCTC10767</strain>
    </source>
</reference>
<dbReference type="Proteomes" id="UP000254647">
    <property type="component" value="Unassembled WGS sequence"/>
</dbReference>
<name>A0A376D1F4_ECOLX</name>
<evidence type="ECO:0000313" key="1">
    <source>
        <dbReference type="EMBL" id="STC79530.1"/>
    </source>
</evidence>
<proteinExistence type="predicted"/>
<dbReference type="InterPro" id="IPR011090">
    <property type="entry name" value="Integr_conj_element_PFL4709"/>
</dbReference>
<evidence type="ECO:0000313" key="2">
    <source>
        <dbReference type="Proteomes" id="UP000254647"/>
    </source>
</evidence>
<protein>
    <submittedName>
        <fullName evidence="1">Integrating conjugative element protein, PFL_4709 family</fullName>
    </submittedName>
</protein>
<dbReference type="AlphaFoldDB" id="A0A376D1F4"/>
<dbReference type="RefSeq" id="WP_000554750.1">
    <property type="nucleotide sequence ID" value="NZ_BFPU01000009.1"/>
</dbReference>
<dbReference type="NCBIfam" id="TIGR03757">
    <property type="entry name" value="conj_TIGR03757"/>
    <property type="match status" value="1"/>
</dbReference>
<accession>A0A376D1F4</accession>
<dbReference type="EMBL" id="UFXW01000004">
    <property type="protein sequence ID" value="STC79530.1"/>
    <property type="molecule type" value="Genomic_DNA"/>
</dbReference>
<gene>
    <name evidence="1" type="ORF">NCTC10767_01946</name>
</gene>
<sequence length="132" mass="14595">MHRIIFSSLFFLPTAVSAGITLYTDSQHPPVNPPSDVRVILLDGPEQLQARFFGALPADAGEAEERVRARMQSPEWGAMQAELAERYREVAHAWSLGVKKYPAVVFDDRDVVYGTTDVAEAAQLRAQEGVQP</sequence>
<dbReference type="Pfam" id="PF07511">
    <property type="entry name" value="DUF1525"/>
    <property type="match status" value="1"/>
</dbReference>
<organism evidence="1 2">
    <name type="scientific">Escherichia coli</name>
    <dbReference type="NCBI Taxonomy" id="562"/>
    <lineage>
        <taxon>Bacteria</taxon>
        <taxon>Pseudomonadati</taxon>
        <taxon>Pseudomonadota</taxon>
        <taxon>Gammaproteobacteria</taxon>
        <taxon>Enterobacterales</taxon>
        <taxon>Enterobacteriaceae</taxon>
        <taxon>Escherichia</taxon>
    </lineage>
</organism>